<evidence type="ECO:0000313" key="1">
    <source>
        <dbReference type="EMBL" id="KKS83021.1"/>
    </source>
</evidence>
<dbReference type="InterPro" id="IPR007405">
    <property type="entry name" value="Phage_KVP40_Orf299"/>
</dbReference>
<evidence type="ECO:0008006" key="3">
    <source>
        <dbReference type="Google" id="ProtNLM"/>
    </source>
</evidence>
<dbReference type="PANTHER" id="PTHR39961">
    <property type="entry name" value="HYPOTHETICAL CYTOSOLIC PROTEIN"/>
    <property type="match status" value="1"/>
</dbReference>
<proteinExistence type="predicted"/>
<comment type="caution">
    <text evidence="1">The sequence shown here is derived from an EMBL/GenBank/DDBJ whole genome shotgun (WGS) entry which is preliminary data.</text>
</comment>
<organism evidence="1 2">
    <name type="scientific">Candidatus Wolfebacteria bacterium GW2011_GWC1_43_10</name>
    <dbReference type="NCBI Taxonomy" id="1619011"/>
    <lineage>
        <taxon>Bacteria</taxon>
        <taxon>Candidatus Wolfeibacteriota</taxon>
    </lineage>
</organism>
<dbReference type="PATRIC" id="fig|1619011.3.peg.77"/>
<dbReference type="Proteomes" id="UP000034810">
    <property type="component" value="Unassembled WGS sequence"/>
</dbReference>
<dbReference type="Pfam" id="PF04308">
    <property type="entry name" value="RNaseH_like"/>
    <property type="match status" value="1"/>
</dbReference>
<dbReference type="AlphaFoldDB" id="A0A0G1EJ15"/>
<reference evidence="1 2" key="1">
    <citation type="journal article" date="2015" name="Nature">
        <title>rRNA introns, odd ribosomes, and small enigmatic genomes across a large radiation of phyla.</title>
        <authorList>
            <person name="Brown C.T."/>
            <person name="Hug L.A."/>
            <person name="Thomas B.C."/>
            <person name="Sharon I."/>
            <person name="Castelle C.J."/>
            <person name="Singh A."/>
            <person name="Wilkins M.J."/>
            <person name="Williams K.H."/>
            <person name="Banfield J.F."/>
        </authorList>
    </citation>
    <scope>NUCLEOTIDE SEQUENCE [LARGE SCALE GENOMIC DNA]</scope>
</reference>
<name>A0A0G1EJ15_9BACT</name>
<sequence length="159" mass="18221">MDDLFYGGEGQRLGKEELVENIRLFMSHNPEAFYKIIIGSDSQLFPDHNADFVTAVVVHRVGNGGRYFWRRTNGKKFYTLRDRIIEEVMLSLNTAIDLLQILREKIELKFDFEVHVDIGEHGKSSSLISEVTGMIRAYNFSFKTKPESYAASSVADKHV</sequence>
<dbReference type="PANTHER" id="PTHR39961:SF1">
    <property type="entry name" value="DUF458 DOMAIN-CONTAINING PROTEIN"/>
    <property type="match status" value="1"/>
</dbReference>
<evidence type="ECO:0000313" key="2">
    <source>
        <dbReference type="Proteomes" id="UP000034810"/>
    </source>
</evidence>
<dbReference type="EMBL" id="LCFA01000002">
    <property type="protein sequence ID" value="KKS83021.1"/>
    <property type="molecule type" value="Genomic_DNA"/>
</dbReference>
<accession>A0A0G1EJ15</accession>
<protein>
    <recommendedName>
        <fullName evidence="3">DUF458 domain-containing protein</fullName>
    </recommendedName>
</protein>
<gene>
    <name evidence="1" type="ORF">UV58_C0002G0031</name>
</gene>